<organism evidence="9 10">
    <name type="scientific">Maudiozyma humilis</name>
    <name type="common">Sour dough yeast</name>
    <name type="synonym">Kazachstania humilis</name>
    <dbReference type="NCBI Taxonomy" id="51915"/>
    <lineage>
        <taxon>Eukaryota</taxon>
        <taxon>Fungi</taxon>
        <taxon>Dikarya</taxon>
        <taxon>Ascomycota</taxon>
        <taxon>Saccharomycotina</taxon>
        <taxon>Saccharomycetes</taxon>
        <taxon>Saccharomycetales</taxon>
        <taxon>Saccharomycetaceae</taxon>
        <taxon>Maudiozyma</taxon>
    </lineage>
</organism>
<comment type="caution">
    <text evidence="9">The sequence shown here is derived from an EMBL/GenBank/DDBJ whole genome shotgun (WGS) entry which is preliminary data.</text>
</comment>
<proteinExistence type="inferred from homology"/>
<sequence>MNNDNTVIYVKVAGPRPANFIDPAPFEWNNQKEKRLWDYISNIDSKNVTIDWDELSESLSAPSYFLKKRSQTLFASHLKLLRQQLNKKKKILQQDKSIQSTSDIITSQENVNIETPFVQGSLEEQQSGHTTDFESSSINVVPGSINSKEDIDEKVLKQMQTSKLLAIHAPLRDSDVSLSDDALIGKHEPKEDIEEHSDNNESVADTHKSTVEDDDGDLSSNLSVSKSALEEALMARLNF</sequence>
<name>A0AAV5S2Q7_MAUHU</name>
<dbReference type="GO" id="GO:0000045">
    <property type="term" value="P:autophagosome assembly"/>
    <property type="evidence" value="ECO:0007669"/>
    <property type="project" value="InterPro"/>
</dbReference>
<dbReference type="GO" id="GO:0015031">
    <property type="term" value="P:protein transport"/>
    <property type="evidence" value="ECO:0007669"/>
    <property type="project" value="UniProtKB-KW"/>
</dbReference>
<dbReference type="InterPro" id="IPR039362">
    <property type="entry name" value="ATG29_sf"/>
</dbReference>
<keyword evidence="4" id="KW-0813">Transport</keyword>
<evidence type="ECO:0000256" key="5">
    <source>
        <dbReference type="ARBA" id="ARBA00022927"/>
    </source>
</evidence>
<evidence type="ECO:0000256" key="2">
    <source>
        <dbReference type="ARBA" id="ARBA00010082"/>
    </source>
</evidence>
<dbReference type="EMBL" id="BTGD01000010">
    <property type="protein sequence ID" value="GMM56914.1"/>
    <property type="molecule type" value="Genomic_DNA"/>
</dbReference>
<evidence type="ECO:0000256" key="1">
    <source>
        <dbReference type="ARBA" id="ARBA00004329"/>
    </source>
</evidence>
<dbReference type="InterPro" id="IPR040666">
    <property type="entry name" value="Atg29_N"/>
</dbReference>
<keyword evidence="5" id="KW-0653">Protein transport</keyword>
<comment type="similarity">
    <text evidence="2">Belongs to the ATG29 family.</text>
</comment>
<feature type="region of interest" description="Disordered" evidence="7">
    <location>
        <begin position="187"/>
        <end position="222"/>
    </location>
</feature>
<protein>
    <recommendedName>
        <fullName evidence="3">Autophagy-related protein 29</fullName>
    </recommendedName>
</protein>
<keyword evidence="6" id="KW-0072">Autophagy</keyword>
<gene>
    <name evidence="9" type="ORF">DAKH74_035300</name>
</gene>
<dbReference type="InterPro" id="IPR039113">
    <property type="entry name" value="ATG29"/>
</dbReference>
<reference evidence="9 10" key="1">
    <citation type="journal article" date="2023" name="Elife">
        <title>Identification of key yeast species and microbe-microbe interactions impacting larval growth of Drosophila in the wild.</title>
        <authorList>
            <person name="Mure A."/>
            <person name="Sugiura Y."/>
            <person name="Maeda R."/>
            <person name="Honda K."/>
            <person name="Sakurai N."/>
            <person name="Takahashi Y."/>
            <person name="Watada M."/>
            <person name="Katoh T."/>
            <person name="Gotoh A."/>
            <person name="Gotoh Y."/>
            <person name="Taniguchi I."/>
            <person name="Nakamura K."/>
            <person name="Hayashi T."/>
            <person name="Katayama T."/>
            <person name="Uemura T."/>
            <person name="Hattori Y."/>
        </authorList>
    </citation>
    <scope>NUCLEOTIDE SEQUENCE [LARGE SCALE GENOMIC DNA]</scope>
    <source>
        <strain evidence="9 10">KH-74</strain>
    </source>
</reference>
<evidence type="ECO:0000313" key="10">
    <source>
        <dbReference type="Proteomes" id="UP001377567"/>
    </source>
</evidence>
<evidence type="ECO:0000256" key="7">
    <source>
        <dbReference type="SAM" id="MobiDB-lite"/>
    </source>
</evidence>
<evidence type="ECO:0000256" key="6">
    <source>
        <dbReference type="ARBA" id="ARBA00023006"/>
    </source>
</evidence>
<dbReference type="GO" id="GO:0000407">
    <property type="term" value="C:phagophore assembly site"/>
    <property type="evidence" value="ECO:0007669"/>
    <property type="project" value="UniProtKB-SubCell"/>
</dbReference>
<evidence type="ECO:0000259" key="8">
    <source>
        <dbReference type="Pfam" id="PF18388"/>
    </source>
</evidence>
<keyword evidence="10" id="KW-1185">Reference proteome</keyword>
<dbReference type="Proteomes" id="UP001377567">
    <property type="component" value="Unassembled WGS sequence"/>
</dbReference>
<evidence type="ECO:0000256" key="4">
    <source>
        <dbReference type="ARBA" id="ARBA00022448"/>
    </source>
</evidence>
<comment type="subcellular location">
    <subcellularLocation>
        <location evidence="1">Preautophagosomal structure</location>
    </subcellularLocation>
</comment>
<evidence type="ECO:0000313" key="9">
    <source>
        <dbReference type="EMBL" id="GMM56914.1"/>
    </source>
</evidence>
<feature type="compositionally biased region" description="Basic and acidic residues" evidence="7">
    <location>
        <begin position="196"/>
        <end position="211"/>
    </location>
</feature>
<dbReference type="Pfam" id="PF18388">
    <property type="entry name" value="ATG29_N"/>
    <property type="match status" value="1"/>
</dbReference>
<dbReference type="Gene3D" id="1.10.10.2570">
    <property type="match status" value="1"/>
</dbReference>
<dbReference type="AlphaFoldDB" id="A0AAV5S2Q7"/>
<feature type="domain" description="Atg29 N-terminal" evidence="8">
    <location>
        <begin position="7"/>
        <end position="59"/>
    </location>
</feature>
<dbReference type="PANTHER" id="PTHR40012">
    <property type="entry name" value="AUTOPHAGY-RELATED PROTEIN 29"/>
    <property type="match status" value="1"/>
</dbReference>
<evidence type="ECO:0000256" key="3">
    <source>
        <dbReference type="ARBA" id="ARBA00013784"/>
    </source>
</evidence>
<dbReference type="PANTHER" id="PTHR40012:SF1">
    <property type="entry name" value="AUTOPHAGY-RELATED PROTEIN 29"/>
    <property type="match status" value="1"/>
</dbReference>
<accession>A0AAV5S2Q7</accession>